<dbReference type="AlphaFoldDB" id="A0A0F9BLT9"/>
<reference evidence="3" key="1">
    <citation type="journal article" date="2015" name="Nature">
        <title>Complex archaea that bridge the gap between prokaryotes and eukaryotes.</title>
        <authorList>
            <person name="Spang A."/>
            <person name="Saw J.H."/>
            <person name="Jorgensen S.L."/>
            <person name="Zaremba-Niedzwiedzka K."/>
            <person name="Martijn J."/>
            <person name="Lind A.E."/>
            <person name="van Eijk R."/>
            <person name="Schleper C."/>
            <person name="Guy L."/>
            <person name="Ettema T.J."/>
        </authorList>
    </citation>
    <scope>NUCLEOTIDE SEQUENCE</scope>
</reference>
<gene>
    <name evidence="3" type="ORF">LCGC14_2511780</name>
    <name evidence="2" type="ORF">LCGC14_2673900</name>
</gene>
<comment type="caution">
    <text evidence="3">The sequence shown here is derived from an EMBL/GenBank/DDBJ whole genome shotgun (WGS) entry which is preliminary data.</text>
</comment>
<sequence length="82" mass="9380">MTPDEIARLEEKIDNGFRGLGKEVRKYADKSIKTELRLDALEEGVDTRKDDRQTKFRSVVSVINVVFIGSIVVMWVIKLLIS</sequence>
<name>A0A0F9BLT9_9ZZZZ</name>
<evidence type="ECO:0000313" key="3">
    <source>
        <dbReference type="EMBL" id="KKL14822.1"/>
    </source>
</evidence>
<feature type="transmembrane region" description="Helical" evidence="1">
    <location>
        <begin position="58"/>
        <end position="81"/>
    </location>
</feature>
<evidence type="ECO:0000313" key="2">
    <source>
        <dbReference type="EMBL" id="KKK95327.1"/>
    </source>
</evidence>
<protein>
    <submittedName>
        <fullName evidence="3">Uncharacterized protein</fullName>
    </submittedName>
</protein>
<keyword evidence="1" id="KW-0472">Membrane</keyword>
<organism evidence="3">
    <name type="scientific">marine sediment metagenome</name>
    <dbReference type="NCBI Taxonomy" id="412755"/>
    <lineage>
        <taxon>unclassified sequences</taxon>
        <taxon>metagenomes</taxon>
        <taxon>ecological metagenomes</taxon>
    </lineage>
</organism>
<keyword evidence="1" id="KW-0812">Transmembrane</keyword>
<dbReference type="EMBL" id="LAZR01040303">
    <property type="protein sequence ID" value="KKL14822.1"/>
    <property type="molecule type" value="Genomic_DNA"/>
</dbReference>
<accession>A0A0F9BLT9</accession>
<evidence type="ECO:0000256" key="1">
    <source>
        <dbReference type="SAM" id="Phobius"/>
    </source>
</evidence>
<proteinExistence type="predicted"/>
<keyword evidence="1" id="KW-1133">Transmembrane helix</keyword>
<dbReference type="EMBL" id="LAZR01046960">
    <property type="protein sequence ID" value="KKK95327.1"/>
    <property type="molecule type" value="Genomic_DNA"/>
</dbReference>